<comment type="similarity">
    <text evidence="1">Belongs to the AfsR/DnrI/RedD regulatory family.</text>
</comment>
<dbReference type="SMART" id="SM00862">
    <property type="entry name" value="Trans_reg_C"/>
    <property type="match status" value="1"/>
</dbReference>
<evidence type="ECO:0000256" key="5">
    <source>
        <dbReference type="PROSITE-ProRule" id="PRU01091"/>
    </source>
</evidence>
<dbReference type="InterPro" id="IPR019734">
    <property type="entry name" value="TPR_rpt"/>
</dbReference>
<evidence type="ECO:0000256" key="1">
    <source>
        <dbReference type="ARBA" id="ARBA00005820"/>
    </source>
</evidence>
<dbReference type="KEGG" id="aab:A4R43_03405"/>
<dbReference type="SUPFAM" id="SSF46894">
    <property type="entry name" value="C-terminal effector domain of the bipartite response regulators"/>
    <property type="match status" value="1"/>
</dbReference>
<dbReference type="Gene3D" id="1.10.10.10">
    <property type="entry name" value="Winged helix-like DNA-binding domain superfamily/Winged helix DNA-binding domain"/>
    <property type="match status" value="1"/>
</dbReference>
<dbReference type="Pfam" id="PF03704">
    <property type="entry name" value="BTAD"/>
    <property type="match status" value="1"/>
</dbReference>
<dbReference type="InterPro" id="IPR027417">
    <property type="entry name" value="P-loop_NTPase"/>
</dbReference>
<dbReference type="InterPro" id="IPR051677">
    <property type="entry name" value="AfsR-DnrI-RedD_regulator"/>
</dbReference>
<accession>A0A344L0V6</accession>
<dbReference type="SMART" id="SM01043">
    <property type="entry name" value="BTAD"/>
    <property type="match status" value="1"/>
</dbReference>
<dbReference type="Pfam" id="PF13424">
    <property type="entry name" value="TPR_12"/>
    <property type="match status" value="1"/>
</dbReference>
<dbReference type="PANTHER" id="PTHR35807:SF1">
    <property type="entry name" value="TRANSCRIPTIONAL REGULATOR REDD"/>
    <property type="match status" value="1"/>
</dbReference>
<keyword evidence="3 5" id="KW-0238">DNA-binding</keyword>
<keyword evidence="4" id="KW-0804">Transcription</keyword>
<evidence type="ECO:0000256" key="2">
    <source>
        <dbReference type="ARBA" id="ARBA00023015"/>
    </source>
</evidence>
<dbReference type="InterPro" id="IPR036388">
    <property type="entry name" value="WH-like_DNA-bd_sf"/>
</dbReference>
<dbReference type="EMBL" id="CP015163">
    <property type="protein sequence ID" value="AXB41680.1"/>
    <property type="molecule type" value="Genomic_DNA"/>
</dbReference>
<dbReference type="GO" id="GO:0006355">
    <property type="term" value="P:regulation of DNA-templated transcription"/>
    <property type="evidence" value="ECO:0007669"/>
    <property type="project" value="InterPro"/>
</dbReference>
<evidence type="ECO:0000259" key="6">
    <source>
        <dbReference type="PROSITE" id="PS51755"/>
    </source>
</evidence>
<gene>
    <name evidence="7" type="ORF">A4R43_03405</name>
</gene>
<reference evidence="7 8" key="1">
    <citation type="submission" date="2016-04" db="EMBL/GenBank/DDBJ databases">
        <title>Complete genome sequence and analysis of deep-sea sediment isolate, Amycolatopsis sp. WP1.</title>
        <authorList>
            <person name="Wang H."/>
            <person name="Chen S."/>
            <person name="Wu Q."/>
        </authorList>
    </citation>
    <scope>NUCLEOTIDE SEQUENCE [LARGE SCALE GENOMIC DNA]</scope>
    <source>
        <strain evidence="7 8">WP1</strain>
    </source>
</reference>
<evidence type="ECO:0000313" key="8">
    <source>
        <dbReference type="Proteomes" id="UP000250434"/>
    </source>
</evidence>
<dbReference type="OrthoDB" id="7628974at2"/>
<dbReference type="PANTHER" id="PTHR35807">
    <property type="entry name" value="TRANSCRIPTIONAL REGULATOR REDD-RELATED"/>
    <property type="match status" value="1"/>
</dbReference>
<dbReference type="GO" id="GO:0003677">
    <property type="term" value="F:DNA binding"/>
    <property type="evidence" value="ECO:0007669"/>
    <property type="project" value="UniProtKB-UniRule"/>
</dbReference>
<dbReference type="RefSeq" id="WP_113690951.1">
    <property type="nucleotide sequence ID" value="NZ_CP015163.1"/>
</dbReference>
<dbReference type="InterPro" id="IPR005158">
    <property type="entry name" value="BTAD"/>
</dbReference>
<dbReference type="Gene3D" id="3.40.50.300">
    <property type="entry name" value="P-loop containing nucleotide triphosphate hydrolases"/>
    <property type="match status" value="1"/>
</dbReference>
<name>A0A344L0V6_9PSEU</name>
<keyword evidence="2" id="KW-0805">Transcription regulation</keyword>
<dbReference type="PROSITE" id="PS51755">
    <property type="entry name" value="OMPR_PHOB"/>
    <property type="match status" value="1"/>
</dbReference>
<evidence type="ECO:0000313" key="7">
    <source>
        <dbReference type="EMBL" id="AXB41680.1"/>
    </source>
</evidence>
<evidence type="ECO:0000256" key="4">
    <source>
        <dbReference type="ARBA" id="ARBA00023163"/>
    </source>
</evidence>
<dbReference type="InterPro" id="IPR016032">
    <property type="entry name" value="Sig_transdc_resp-reg_C-effctor"/>
</dbReference>
<dbReference type="InterPro" id="IPR001867">
    <property type="entry name" value="OmpR/PhoB-type_DNA-bd"/>
</dbReference>
<dbReference type="GO" id="GO:0000160">
    <property type="term" value="P:phosphorelay signal transduction system"/>
    <property type="evidence" value="ECO:0007669"/>
    <property type="project" value="InterPro"/>
</dbReference>
<dbReference type="PRINTS" id="PR00364">
    <property type="entry name" value="DISEASERSIST"/>
</dbReference>
<feature type="domain" description="OmpR/PhoB-type" evidence="6">
    <location>
        <begin position="1"/>
        <end position="91"/>
    </location>
</feature>
<sequence>MAVEFEVLGELRVRVDGRAVELGPVKRQCVLAALLLDANRTVPLDRIADRVWGERPPHRVLGTLRSYLSRLRQVLGHESIERGPLGYRLVVEPGRLDLDRYREAVASGDYPAAFALWRGEPFAGLHTAWLDTARQALLDEHFAARLDHHDAALAAGAHAAILPGLAELGEEHPFNERLHGQLLLALSRDGRQAEALEHYETVRRRLAEALGADPGPELREIHQNLLGGTGVVRPQWTIPRQLPPDIRGFVGREPALAALLDGLEADSPGPLVISAVDGSGGIGKTTLAVRWAHSVKHLFPDGQLYLNLRGYGPGEPLSPHDALESLLAGLGVAPDRIPPGLPERTALLRSRLDGQRMLVLLDNARDSEQVRPLLPGADALVLITSRARLRGLAVREGARLLTLGLLSTEEALTLLGTVIGAERVERERAAAIELVELCARLPLAVRLAAEHAASNASLPLDHWVGELHARPDRLRALSLDEDVTTDLRAVFAWSLDALEPEAARVFALLGLHPGNNFSAAAVAALAGVPVADVVPVLRRLVTASLLEQRGDRYELHDLLREFARHEVVRDPREEQAARERLMAWYLHTAHRGTERLTTAYRLPVEPPPPGITALEFADRRAAVEWFDAERDTVLKLVLGAGESGLRRDAILLAQCSWQYFLLRGSHRSLMTAYEAALAYAVELGDEYLEARCCNGLTLPYGYLKSIDDELAMGLRASRLAAKLGDVRLQATSQLNLSSIYNRAGRHEDARESAVRAREVSLGGGDRATAAMALNNHADALIGLGRYAEALTAAEQAVAEFRAHGEVSRLVAGLETVAAVHAASGDHRAAITAYRAALESTEDTQATARAVALRIELGRQLAAAGDRDAAVATWRQAHELAIQRQDPLVTELEALLAPA</sequence>
<dbReference type="AlphaFoldDB" id="A0A344L0V6"/>
<feature type="DNA-binding region" description="OmpR/PhoB-type" evidence="5">
    <location>
        <begin position="1"/>
        <end position="91"/>
    </location>
</feature>
<dbReference type="Proteomes" id="UP000250434">
    <property type="component" value="Chromosome"/>
</dbReference>
<dbReference type="Gene3D" id="1.25.40.10">
    <property type="entry name" value="Tetratricopeptide repeat domain"/>
    <property type="match status" value="2"/>
</dbReference>
<evidence type="ECO:0000256" key="3">
    <source>
        <dbReference type="ARBA" id="ARBA00023125"/>
    </source>
</evidence>
<dbReference type="SMART" id="SM00028">
    <property type="entry name" value="TPR"/>
    <property type="match status" value="3"/>
</dbReference>
<proteinExistence type="inferred from homology"/>
<organism evidence="7 8">
    <name type="scientific">Amycolatopsis albispora</name>
    <dbReference type="NCBI Taxonomy" id="1804986"/>
    <lineage>
        <taxon>Bacteria</taxon>
        <taxon>Bacillati</taxon>
        <taxon>Actinomycetota</taxon>
        <taxon>Actinomycetes</taxon>
        <taxon>Pseudonocardiales</taxon>
        <taxon>Pseudonocardiaceae</taxon>
        <taxon>Amycolatopsis</taxon>
    </lineage>
</organism>
<dbReference type="InterPro" id="IPR011990">
    <property type="entry name" value="TPR-like_helical_dom_sf"/>
</dbReference>
<dbReference type="SUPFAM" id="SSF52540">
    <property type="entry name" value="P-loop containing nucleoside triphosphate hydrolases"/>
    <property type="match status" value="1"/>
</dbReference>
<protein>
    <recommendedName>
        <fullName evidence="6">OmpR/PhoB-type domain-containing protein</fullName>
    </recommendedName>
</protein>
<dbReference type="GO" id="GO:0043531">
    <property type="term" value="F:ADP binding"/>
    <property type="evidence" value="ECO:0007669"/>
    <property type="project" value="InterPro"/>
</dbReference>
<keyword evidence="8" id="KW-1185">Reference proteome</keyword>
<dbReference type="CDD" id="cd15831">
    <property type="entry name" value="BTAD"/>
    <property type="match status" value="1"/>
</dbReference>
<dbReference type="SUPFAM" id="SSF48452">
    <property type="entry name" value="TPR-like"/>
    <property type="match status" value="2"/>
</dbReference>